<feature type="transmembrane region" description="Helical" evidence="2">
    <location>
        <begin position="86"/>
        <end position="108"/>
    </location>
</feature>
<dbReference type="RefSeq" id="WP_175507391.1">
    <property type="nucleotide sequence ID" value="NZ_FOKC01000005.1"/>
</dbReference>
<evidence type="ECO:0000256" key="1">
    <source>
        <dbReference type="SAM" id="MobiDB-lite"/>
    </source>
</evidence>
<dbReference type="Proteomes" id="UP000199113">
    <property type="component" value="Unassembled WGS sequence"/>
</dbReference>
<feature type="transmembrane region" description="Helical" evidence="2">
    <location>
        <begin position="52"/>
        <end position="74"/>
    </location>
</feature>
<dbReference type="STRING" id="748909.SAMN05192575_105217"/>
<name>A0A1I0ZC39_9ACTN</name>
<feature type="region of interest" description="Disordered" evidence="1">
    <location>
        <begin position="118"/>
        <end position="144"/>
    </location>
</feature>
<organism evidence="3 4">
    <name type="scientific">Nocardioides alpinus</name>
    <dbReference type="NCBI Taxonomy" id="748909"/>
    <lineage>
        <taxon>Bacteria</taxon>
        <taxon>Bacillati</taxon>
        <taxon>Actinomycetota</taxon>
        <taxon>Actinomycetes</taxon>
        <taxon>Propionibacteriales</taxon>
        <taxon>Nocardioidaceae</taxon>
        <taxon>Nocardioides</taxon>
    </lineage>
</organism>
<keyword evidence="2" id="KW-0472">Membrane</keyword>
<evidence type="ECO:0000313" key="3">
    <source>
        <dbReference type="EMBL" id="SFB23204.1"/>
    </source>
</evidence>
<dbReference type="AlphaFoldDB" id="A0A1I0ZC39"/>
<dbReference type="EMBL" id="FOKC01000005">
    <property type="protein sequence ID" value="SFB23204.1"/>
    <property type="molecule type" value="Genomic_DNA"/>
</dbReference>
<accession>A0A1I0ZC39</accession>
<sequence>MTQDQPPPRVRVTGPPRRRADVVRSAGTREIDAETALGEVFMRSLLREQLMLAIRVLIALALTVGVLPLAFHLLPSLGEVRWGPVPVAWVLLGVLTYPWLVVLGWFYIRRSEANESDFADLVESSPRRSSPPLRSSEQRRGGPE</sequence>
<evidence type="ECO:0000313" key="4">
    <source>
        <dbReference type="Proteomes" id="UP000199113"/>
    </source>
</evidence>
<gene>
    <name evidence="3" type="ORF">SAMN05192575_105217</name>
</gene>
<proteinExistence type="predicted"/>
<reference evidence="4" key="1">
    <citation type="submission" date="2016-10" db="EMBL/GenBank/DDBJ databases">
        <authorList>
            <person name="Varghese N."/>
            <person name="Submissions S."/>
        </authorList>
    </citation>
    <scope>NUCLEOTIDE SEQUENCE [LARGE SCALE GENOMIC DNA]</scope>
    <source>
        <strain evidence="4">CGMCC 1.10697</strain>
    </source>
</reference>
<keyword evidence="2" id="KW-0812">Transmembrane</keyword>
<protein>
    <submittedName>
        <fullName evidence="3">Uncharacterized protein</fullName>
    </submittedName>
</protein>
<evidence type="ECO:0000256" key="2">
    <source>
        <dbReference type="SAM" id="Phobius"/>
    </source>
</evidence>
<keyword evidence="2" id="KW-1133">Transmembrane helix</keyword>